<evidence type="ECO:0000313" key="2">
    <source>
        <dbReference type="Proteomes" id="UP000799755"/>
    </source>
</evidence>
<gene>
    <name evidence="1" type="ORF">BDR25DRAFT_332456</name>
</gene>
<proteinExistence type="predicted"/>
<sequence>MTAYDEIAEVEADDECRAWLVKVLSAKEEIVAFVSSRRPGCPEGEFDGYLRGSFNFCISVRFNDGGPKAIIRFPKPGHTFTTRREEKVKSEVQVLEYLREKTKLPVPRVTSWGLTNESPRNLGPFIIMDRIDGTSLTTLLKQPVQSEEDEVILRDDIDDAKLDYVYEQLAEFMIELSRLGFDAIGAIAKNSDTNKWLATERPFTYNMNEMAVTVSNYPVDTFPTAPFRTTREYLEYQSDENLTHLRIQRNLASGPENAKRRYIARHRFRQLIPKYCMDNNGPFKLFCDDLQPSNMLADPETLKVHAILDWEFTHAMPAQFSHDPPWWLILKGPDTWLENHSMEKFLARYEPRLEQFLRALERMRESWKSGRFWFDYGIRKSLDVDDIYWGALHREGDDVLDEEQQREMEELVETKMKDVKAYDKECKERGL</sequence>
<comment type="caution">
    <text evidence="1">The sequence shown here is derived from an EMBL/GenBank/DDBJ whole genome shotgun (WGS) entry which is preliminary data.</text>
</comment>
<protein>
    <submittedName>
        <fullName evidence="1">Phosphotransferase enzyme family protein-like protein</fullName>
    </submittedName>
</protein>
<dbReference type="EMBL" id="MU003498">
    <property type="protein sequence ID" value="KAF2474404.1"/>
    <property type="molecule type" value="Genomic_DNA"/>
</dbReference>
<organism evidence="1 2">
    <name type="scientific">Lindgomyces ingoldianus</name>
    <dbReference type="NCBI Taxonomy" id="673940"/>
    <lineage>
        <taxon>Eukaryota</taxon>
        <taxon>Fungi</taxon>
        <taxon>Dikarya</taxon>
        <taxon>Ascomycota</taxon>
        <taxon>Pezizomycotina</taxon>
        <taxon>Dothideomycetes</taxon>
        <taxon>Pleosporomycetidae</taxon>
        <taxon>Pleosporales</taxon>
        <taxon>Lindgomycetaceae</taxon>
        <taxon>Lindgomyces</taxon>
    </lineage>
</organism>
<evidence type="ECO:0000313" key="1">
    <source>
        <dbReference type="EMBL" id="KAF2474404.1"/>
    </source>
</evidence>
<keyword evidence="2" id="KW-1185">Reference proteome</keyword>
<accession>A0ACB6R571</accession>
<name>A0ACB6R571_9PLEO</name>
<reference evidence="1" key="1">
    <citation type="journal article" date="2020" name="Stud. Mycol.">
        <title>101 Dothideomycetes genomes: a test case for predicting lifestyles and emergence of pathogens.</title>
        <authorList>
            <person name="Haridas S."/>
            <person name="Albert R."/>
            <person name="Binder M."/>
            <person name="Bloem J."/>
            <person name="Labutti K."/>
            <person name="Salamov A."/>
            <person name="Andreopoulos B."/>
            <person name="Baker S."/>
            <person name="Barry K."/>
            <person name="Bills G."/>
            <person name="Bluhm B."/>
            <person name="Cannon C."/>
            <person name="Castanera R."/>
            <person name="Culley D."/>
            <person name="Daum C."/>
            <person name="Ezra D."/>
            <person name="Gonzalez J."/>
            <person name="Henrissat B."/>
            <person name="Kuo A."/>
            <person name="Liang C."/>
            <person name="Lipzen A."/>
            <person name="Lutzoni F."/>
            <person name="Magnuson J."/>
            <person name="Mondo S."/>
            <person name="Nolan M."/>
            <person name="Ohm R."/>
            <person name="Pangilinan J."/>
            <person name="Park H.-J."/>
            <person name="Ramirez L."/>
            <person name="Alfaro M."/>
            <person name="Sun H."/>
            <person name="Tritt A."/>
            <person name="Yoshinaga Y."/>
            <person name="Zwiers L.-H."/>
            <person name="Turgeon B."/>
            <person name="Goodwin S."/>
            <person name="Spatafora J."/>
            <person name="Crous P."/>
            <person name="Grigoriev I."/>
        </authorList>
    </citation>
    <scope>NUCLEOTIDE SEQUENCE</scope>
    <source>
        <strain evidence="1">ATCC 200398</strain>
    </source>
</reference>
<dbReference type="Proteomes" id="UP000799755">
    <property type="component" value="Unassembled WGS sequence"/>
</dbReference>